<feature type="compositionally biased region" description="Low complexity" evidence="1">
    <location>
        <begin position="182"/>
        <end position="205"/>
    </location>
</feature>
<feature type="compositionally biased region" description="Pro residues" evidence="1">
    <location>
        <begin position="411"/>
        <end position="420"/>
    </location>
</feature>
<protein>
    <submittedName>
        <fullName evidence="2">Uncharacterized protein</fullName>
    </submittedName>
</protein>
<evidence type="ECO:0000256" key="1">
    <source>
        <dbReference type="SAM" id="MobiDB-lite"/>
    </source>
</evidence>
<name>A0AAW0EX50_9TRYP</name>
<comment type="caution">
    <text evidence="2">The sequence shown here is derived from an EMBL/GenBank/DDBJ whole genome shotgun (WGS) entry which is preliminary data.</text>
</comment>
<reference evidence="2 3" key="1">
    <citation type="journal article" date="2021" name="MBio">
        <title>A New Model Trypanosomatid, Novymonas esmeraldas: Genomic Perception of Its 'Candidatus Pandoraea novymonadis' Endosymbiont.</title>
        <authorList>
            <person name="Zakharova A."/>
            <person name="Saura A."/>
            <person name="Butenko A."/>
            <person name="Podesvova L."/>
            <person name="Warmusova S."/>
            <person name="Kostygov A.Y."/>
            <person name="Nenarokova A."/>
            <person name="Lukes J."/>
            <person name="Opperdoes F.R."/>
            <person name="Yurchenko V."/>
        </authorList>
    </citation>
    <scope>NUCLEOTIDE SEQUENCE [LARGE SCALE GENOMIC DNA]</scope>
    <source>
        <strain evidence="2 3">E262AT.01</strain>
    </source>
</reference>
<evidence type="ECO:0000313" key="3">
    <source>
        <dbReference type="Proteomes" id="UP001430356"/>
    </source>
</evidence>
<feature type="region of interest" description="Disordered" evidence="1">
    <location>
        <begin position="405"/>
        <end position="427"/>
    </location>
</feature>
<feature type="compositionally biased region" description="Low complexity" evidence="1">
    <location>
        <begin position="73"/>
        <end position="91"/>
    </location>
</feature>
<sequence>MLTRSSLWRASRRSRHAWMVLMMDECATMAPSHITALVHRTLNHDTCGAPSLPTATAAAAPDDDDGVRHPAAALRSLPPSTTPLHTTAAAPPSSFADAAVSPERAHAWVAVARLLCDGGDWARAAAVIEGLPSASQPAVRHKAVRDQWPLPASVLAAWRHGSPAAPHTSAPPSPPPPPPPRSAASAASTHALPPSPPSRSASVSVDNVASRRTDELVRHAFGLRHARPAESASAPPSPATAAAAAPAAQRALIAEQHAIAAELHRRGAVLELVQCVLNWQRRRLVSAADSTSPTSAALSVWGTVRAALFPSAPDGDVPVQVVLDAAFEPRHATQRATRPPAYTRAHVHTIHHVASLHPTVVARCLSDRAVVDRLLRHGGGELTTELALLLLRHISELVPDAAATAPSVAGAPPPGPPQRPTPSADAEDAAAVAEVCWRAAATVLQPLHPHIHLRTKVEKEGLLRSLSAALRGTMRIAASRPPRTLASASASTSTAPAVAHAPLSDTTRRAVKAAVESVCSPLLHHEPQVRFVGLATFGSLATALGALGVPVPNALAQCLLLCMGDTAATPAPAPAAPSFTPGPPALSAAAVAAYVSSAACDRWLHALAMLSAAHQESAYRVTSAHARALLGGLQSISIPRTWPLALRAVAAFETAFAVTPDERTLPTLLLNLKQRSWQDAFSVLRHVPGGDVEGAPASVLRDLQLVALKHASWEVPLRLMAHLQRRRADGFMNYLYCLCAAARGGDAEAAFKYFLALQHGRGRHTAARAFSPFNELPVAVAAVAMLDFGRAEALASFSSRVTAMHRADGDADAGAPALTMGGLQMAQAAGVCALLALQRYGPLTTLLEEVAASTASATALRTVLRHVVVLRCLCGLDYLRAPVRLVFDVVGHRGGALEPVEDSAAAPDGAALQVFLSAVAAEQQREGTFETRQRGAAGRQHLYVPVAHQRQRKAALAVAWGRFAREEEAVLSPHIARTVATSMVEEGVGAEYLAEALL</sequence>
<feature type="region of interest" description="Disordered" evidence="1">
    <location>
        <begin position="53"/>
        <end position="91"/>
    </location>
</feature>
<proteinExistence type="predicted"/>
<accession>A0AAW0EX50</accession>
<feature type="region of interest" description="Disordered" evidence="1">
    <location>
        <begin position="161"/>
        <end position="209"/>
    </location>
</feature>
<organism evidence="2 3">
    <name type="scientific">Novymonas esmeraldas</name>
    <dbReference type="NCBI Taxonomy" id="1808958"/>
    <lineage>
        <taxon>Eukaryota</taxon>
        <taxon>Discoba</taxon>
        <taxon>Euglenozoa</taxon>
        <taxon>Kinetoplastea</taxon>
        <taxon>Metakinetoplastina</taxon>
        <taxon>Trypanosomatida</taxon>
        <taxon>Trypanosomatidae</taxon>
        <taxon>Novymonas</taxon>
    </lineage>
</organism>
<gene>
    <name evidence="2" type="ORF">NESM_000719000</name>
</gene>
<dbReference type="AlphaFoldDB" id="A0AAW0EX50"/>
<keyword evidence="3" id="KW-1185">Reference proteome</keyword>
<dbReference type="EMBL" id="JAECZO010000115">
    <property type="protein sequence ID" value="KAK7197675.1"/>
    <property type="molecule type" value="Genomic_DNA"/>
</dbReference>
<feature type="compositionally biased region" description="Pro residues" evidence="1">
    <location>
        <begin position="169"/>
        <end position="181"/>
    </location>
</feature>
<dbReference type="Proteomes" id="UP001430356">
    <property type="component" value="Unassembled WGS sequence"/>
</dbReference>
<evidence type="ECO:0000313" key="2">
    <source>
        <dbReference type="EMBL" id="KAK7197675.1"/>
    </source>
</evidence>